<feature type="compositionally biased region" description="Low complexity" evidence="1">
    <location>
        <begin position="139"/>
        <end position="157"/>
    </location>
</feature>
<reference evidence="3" key="1">
    <citation type="journal article" date="2020" name="Fungal Divers.">
        <title>Resolving the Mortierellaceae phylogeny through synthesis of multi-gene phylogenetics and phylogenomics.</title>
        <authorList>
            <person name="Vandepol N."/>
            <person name="Liber J."/>
            <person name="Desiro A."/>
            <person name="Na H."/>
            <person name="Kennedy M."/>
            <person name="Barry K."/>
            <person name="Grigoriev I.V."/>
            <person name="Miller A.N."/>
            <person name="O'Donnell K."/>
            <person name="Stajich J.E."/>
            <person name="Bonito G."/>
        </authorList>
    </citation>
    <scope>NUCLEOTIDE SEQUENCE</scope>
    <source>
        <strain evidence="3">NVP60</strain>
    </source>
</reference>
<feature type="compositionally biased region" description="Low complexity" evidence="1">
    <location>
        <begin position="390"/>
        <end position="405"/>
    </location>
</feature>
<feature type="compositionally biased region" description="Low complexity" evidence="1">
    <location>
        <begin position="235"/>
        <end position="246"/>
    </location>
</feature>
<sequence>MPTTAPSQATATANTTNRKKVINNPHRVQVLVDFPDPTVTIKPVDPIAIPGPKRKFIAVADGDKSFYELKHVINDELHRLYVEEAPYGLCGFKNWQYCKIPERYLIRDVLGKQCDIHVTRELLSAKKLGKTMKRKTEETSSSSSSSATTATSDAAGSFAPAPKARKTKKEAVAAETDRKASIKEEAIATPAIGASKETAKDKALQVAYASLTEEQIMMNISAAHTQEKKVASGIATPEASESSASPAPAPAIPKKHKSAKKAADAIETPAPTPAPTKVAETKVKKAATNIPFPQDSKEKSEEDIMKEISAYHQAQKLIGKTEETVRKTEEIKNTKGVTEKNAPAAAAFEVKKEQTKAKKELAKAAEVAAKDTEGNGKETKSKLKKAVVTSPAKESSEPAGPSAAAKGKKVVEKGKKVVEKGKKVVEKGYQSDDSSNSVPIIKEQKKSGARRKEENVEELEKWEAQDPATLTDEQIRELQLWHKRKHNRKSIELKRSAQLASKSVDPEVAAAATLFLQETTRRGRPSAASESLRTKFEKFIERTGGNTTSDGDADGDSDDEGSSSSSPEAETHVKEEPQQQRIKVEPKPTTQKELSSSDSESDSNSV</sequence>
<dbReference type="AlphaFoldDB" id="A0A9P6RB26"/>
<name>A0A9P6RB26_9FUNG</name>
<feature type="region of interest" description="Disordered" evidence="1">
    <location>
        <begin position="427"/>
        <end position="465"/>
    </location>
</feature>
<organism evidence="3 4">
    <name type="scientific">Linnemannia gamsii</name>
    <dbReference type="NCBI Taxonomy" id="64522"/>
    <lineage>
        <taxon>Eukaryota</taxon>
        <taxon>Fungi</taxon>
        <taxon>Fungi incertae sedis</taxon>
        <taxon>Mucoromycota</taxon>
        <taxon>Mortierellomycotina</taxon>
        <taxon>Mortierellomycetes</taxon>
        <taxon>Mortierellales</taxon>
        <taxon>Mortierellaceae</taxon>
        <taxon>Linnemannia</taxon>
    </lineage>
</organism>
<evidence type="ECO:0000313" key="4">
    <source>
        <dbReference type="Proteomes" id="UP000823405"/>
    </source>
</evidence>
<feature type="compositionally biased region" description="Low complexity" evidence="1">
    <location>
        <begin position="596"/>
        <end position="606"/>
    </location>
</feature>
<feature type="domain" description="Nucleolar protein Dnt1-like N-terminal" evidence="2">
    <location>
        <begin position="54"/>
        <end position="114"/>
    </location>
</feature>
<feature type="compositionally biased region" description="Basic and acidic residues" evidence="1">
    <location>
        <begin position="532"/>
        <end position="541"/>
    </location>
</feature>
<feature type="region of interest" description="Disordered" evidence="1">
    <location>
        <begin position="229"/>
        <end position="282"/>
    </location>
</feature>
<evidence type="ECO:0000259" key="2">
    <source>
        <dbReference type="Pfam" id="PF10407"/>
    </source>
</evidence>
<evidence type="ECO:0000313" key="3">
    <source>
        <dbReference type="EMBL" id="KAG0314062.1"/>
    </source>
</evidence>
<feature type="region of interest" description="Disordered" evidence="1">
    <location>
        <begin position="366"/>
        <end position="413"/>
    </location>
</feature>
<keyword evidence="4" id="KW-1185">Reference proteome</keyword>
<feature type="compositionally biased region" description="Basic and acidic residues" evidence="1">
    <location>
        <begin position="169"/>
        <end position="179"/>
    </location>
</feature>
<dbReference type="OrthoDB" id="2428455at2759"/>
<protein>
    <recommendedName>
        <fullName evidence="2">Nucleolar protein Dnt1-like N-terminal domain-containing protein</fullName>
    </recommendedName>
</protein>
<comment type="caution">
    <text evidence="3">The sequence shown here is derived from an EMBL/GenBank/DDBJ whole genome shotgun (WGS) entry which is preliminary data.</text>
</comment>
<dbReference type="EMBL" id="JAAAIN010000471">
    <property type="protein sequence ID" value="KAG0314062.1"/>
    <property type="molecule type" value="Genomic_DNA"/>
</dbReference>
<feature type="compositionally biased region" description="Acidic residues" evidence="1">
    <location>
        <begin position="551"/>
        <end position="561"/>
    </location>
</feature>
<feature type="compositionally biased region" description="Basic and acidic residues" evidence="1">
    <location>
        <begin position="442"/>
        <end position="464"/>
    </location>
</feature>
<gene>
    <name evidence="3" type="ORF">BGZ97_009667</name>
</gene>
<feature type="region of interest" description="Disordered" evidence="1">
    <location>
        <begin position="518"/>
        <end position="606"/>
    </location>
</feature>
<accession>A0A9P6RB26</accession>
<dbReference type="Proteomes" id="UP000823405">
    <property type="component" value="Unassembled WGS sequence"/>
</dbReference>
<proteinExistence type="predicted"/>
<feature type="compositionally biased region" description="Basic and acidic residues" evidence="1">
    <location>
        <begin position="366"/>
        <end position="381"/>
    </location>
</feature>
<feature type="compositionally biased region" description="Basic and acidic residues" evidence="1">
    <location>
        <begin position="569"/>
        <end position="586"/>
    </location>
</feature>
<dbReference type="InterPro" id="IPR018844">
    <property type="entry name" value="Dnt1-like_N"/>
</dbReference>
<dbReference type="Pfam" id="PF10407">
    <property type="entry name" value="Cytokin_check_N"/>
    <property type="match status" value="1"/>
</dbReference>
<evidence type="ECO:0000256" key="1">
    <source>
        <dbReference type="SAM" id="MobiDB-lite"/>
    </source>
</evidence>
<feature type="region of interest" description="Disordered" evidence="1">
    <location>
        <begin position="130"/>
        <end position="179"/>
    </location>
</feature>